<dbReference type="EMBL" id="CP043959">
    <property type="protein sequence ID" value="QER85465.1"/>
    <property type="molecule type" value="Genomic_DNA"/>
</dbReference>
<protein>
    <submittedName>
        <fullName evidence="1">Uncharacterized protein</fullName>
    </submittedName>
</protein>
<gene>
    <name evidence="1" type="ORF">F3L20_05855</name>
</gene>
<organism evidence="1 2">
    <name type="scientific">Streptomyces tendae</name>
    <dbReference type="NCBI Taxonomy" id="1932"/>
    <lineage>
        <taxon>Bacteria</taxon>
        <taxon>Bacillati</taxon>
        <taxon>Actinomycetota</taxon>
        <taxon>Actinomycetes</taxon>
        <taxon>Kitasatosporales</taxon>
        <taxon>Streptomycetaceae</taxon>
        <taxon>Streptomyces</taxon>
    </lineage>
</organism>
<sequence>MVGVGRDARVTGGLWRHGVNRPLPLRKMMDSGNKGYASAREKVRPGPSNVVHITSQRVFRRWNWRETSEVPLLLTVSGIARPGPDAPRARACA</sequence>
<name>A0ABX5ZMJ1_STRTE</name>
<accession>A0ABX5ZMJ1</accession>
<evidence type="ECO:0000313" key="1">
    <source>
        <dbReference type="EMBL" id="QER85465.1"/>
    </source>
</evidence>
<evidence type="ECO:0000313" key="2">
    <source>
        <dbReference type="Proteomes" id="UP000324308"/>
    </source>
</evidence>
<keyword evidence="2" id="KW-1185">Reference proteome</keyword>
<reference evidence="1 2" key="1">
    <citation type="submission" date="2019-09" db="EMBL/GenBank/DDBJ databases">
        <title>Draft genome sequence of the Ebosin-producing strain Streptomyces sp. 139.</title>
        <authorList>
            <person name="Ai L."/>
            <person name="Geng M."/>
            <person name="Ma M."/>
            <person name="Bai L."/>
        </authorList>
    </citation>
    <scope>NUCLEOTIDE SEQUENCE [LARGE SCALE GENOMIC DNA]</scope>
    <source>
        <strain evidence="1 2">139</strain>
    </source>
</reference>
<dbReference type="Proteomes" id="UP000324308">
    <property type="component" value="Chromosome"/>
</dbReference>
<proteinExistence type="predicted"/>